<keyword evidence="1" id="KW-0596">Phosphopantetheine</keyword>
<dbReference type="SUPFAM" id="SSF53901">
    <property type="entry name" value="Thiolase-like"/>
    <property type="match status" value="2"/>
</dbReference>
<dbReference type="InterPro" id="IPR014030">
    <property type="entry name" value="Ketoacyl_synth_N"/>
</dbReference>
<dbReference type="SMART" id="SM00825">
    <property type="entry name" value="PKS_KS"/>
    <property type="match status" value="1"/>
</dbReference>
<proteinExistence type="inferred from homology"/>
<evidence type="ECO:0000313" key="5">
    <source>
        <dbReference type="EMBL" id="RMX27011.1"/>
    </source>
</evidence>
<evidence type="ECO:0000256" key="1">
    <source>
        <dbReference type="ARBA" id="ARBA00022450"/>
    </source>
</evidence>
<name>A0A3M6SI23_LIMRT</name>
<dbReference type="InterPro" id="IPR020841">
    <property type="entry name" value="PKS_Beta-ketoAc_synthase_dom"/>
</dbReference>
<geneLocation type="plasmid" evidence="5">
    <name>pVP-R2lc01</name>
</geneLocation>
<protein>
    <submittedName>
        <fullName evidence="5">Beta-ketoacyl synthase</fullName>
    </submittedName>
</protein>
<reference evidence="5" key="1">
    <citation type="journal article" date="2018" name="J Appl Environ Microbiol">
        <title>The gut symbionts Lactobacillus reuteri R2lc and 2010 encode a polyketide synthase cluster that activates the mammalian aryl-hydrocarbon receptor.</title>
        <authorList>
            <person name="Ozcam M."/>
            <person name="Roos S."/>
            <person name="Van Pijkeren J.P."/>
        </authorList>
    </citation>
    <scope>NUCLEOTIDE SEQUENCE [LARGE SCALE GENOMIC DNA]</scope>
    <source>
        <strain evidence="5">R2lc</strain>
        <plasmid evidence="5">pVP-R2lc01</plasmid>
    </source>
</reference>
<dbReference type="Gene3D" id="3.40.47.10">
    <property type="match status" value="2"/>
</dbReference>
<comment type="caution">
    <text evidence="5">The sequence shown here is derived from an EMBL/GenBank/DDBJ whole genome shotgun (WGS) entry which is preliminary data.</text>
</comment>
<dbReference type="PANTHER" id="PTHR43775">
    <property type="entry name" value="FATTY ACID SYNTHASE"/>
    <property type="match status" value="1"/>
</dbReference>
<comment type="similarity">
    <text evidence="3">Belongs to the thiolase-like superfamily. Beta-ketoacyl-ACP synthases family.</text>
</comment>
<dbReference type="InterPro" id="IPR050091">
    <property type="entry name" value="PKS_NRPS_Biosynth_Enz"/>
</dbReference>
<evidence type="ECO:0000256" key="3">
    <source>
        <dbReference type="RuleBase" id="RU003694"/>
    </source>
</evidence>
<dbReference type="PROSITE" id="PS52004">
    <property type="entry name" value="KS3_2"/>
    <property type="match status" value="1"/>
</dbReference>
<dbReference type="EMBL" id="PTLS01000005">
    <property type="protein sequence ID" value="RMX27011.1"/>
    <property type="molecule type" value="Genomic_DNA"/>
</dbReference>
<evidence type="ECO:0000256" key="2">
    <source>
        <dbReference type="ARBA" id="ARBA00022553"/>
    </source>
</evidence>
<keyword evidence="2" id="KW-0597">Phosphoprotein</keyword>
<dbReference type="InterPro" id="IPR014031">
    <property type="entry name" value="Ketoacyl_synth_C"/>
</dbReference>
<feature type="domain" description="Ketosynthase family 3 (KS3)" evidence="4">
    <location>
        <begin position="14"/>
        <end position="459"/>
    </location>
</feature>
<dbReference type="Pfam" id="PF02801">
    <property type="entry name" value="Ketoacyl-synt_C"/>
    <property type="match status" value="1"/>
</dbReference>
<evidence type="ECO:0000259" key="4">
    <source>
        <dbReference type="PROSITE" id="PS52004"/>
    </source>
</evidence>
<dbReference type="CDD" id="cd00833">
    <property type="entry name" value="PKS"/>
    <property type="match status" value="1"/>
</dbReference>
<sequence length="807" mass="90233">MNIEYEEKNMEEEYTPIAVIGYGCLYPPSMTDSKSMWNEILDGEKGVRTITDSQWDVDKYYSPNHDEEDKTYCKKTGYIDKLPEMSELLKKFGIEKEDFNNLNRTQKMMLYTILKAMEMSNFTKNDLSKIPFVVGNMLGDESFSNYVLMNRASEFIQDKQSEKFSKELAKELDQNNVSLFNTFPSNLLKGVQKILGFSDDSFVIDGACSGSLLAIDEAIKLIHHGDAKITCVTGVLGNIGVTGNVSFSKIGALSQSDARPLDYRANGLVPGEGSGTIFLERLDEAEKNNRSILGVIKGSGVTSDGSGQAIYAPSIDGQYRAMKKSLSRANLTINDIDYVEMHATGTPVGDKVEIQSVLKLCKEGNRLAPLMIGSIKNQIGHSFSAAGMANLFVVLESFAHNILPPTHGFSEFPEELREKIGKNLVVNTKKHSWGNSKAKTALINAFGFGGINANILIQEYISNASQSNTNIVPTNEYKKYSIVGKGAWLNKKDPFLNDKNISYIHKFPFLDFKIPPAVIKKIDEAQQVGLIAAKKAINDADKELKNVDKQRVGIYVGCMMGLKTAYQCDLRIRRKEYEDVLRKMGTTEIQLKQLSNKFKSKFEGLSEDSLPGFMDNVIAGRIANSLNIKGVNAVVDSGQDSFLSAIKQGTRSLDLGIYDAVVVGAINANDLPEFTKLYKKLNPKVTTIKKGAFFFVLKRQDKVKNKATIDYETLDNLALNKELDYLGASSAYDLYRKLSEQNNNEEKYKVAFFNTRNVQRCIDQVYENKNINSIISTAQLAILYKNRKELIQKLKSLKEIEGYKEKW</sequence>
<dbReference type="PANTHER" id="PTHR43775:SF37">
    <property type="entry name" value="SI:DKEY-61P9.11"/>
    <property type="match status" value="1"/>
</dbReference>
<dbReference type="Pfam" id="PF00109">
    <property type="entry name" value="ketoacyl-synt"/>
    <property type="match status" value="2"/>
</dbReference>
<dbReference type="InterPro" id="IPR016039">
    <property type="entry name" value="Thiolase-like"/>
</dbReference>
<organism evidence="5">
    <name type="scientific">Limosilactobacillus reuteri</name>
    <name type="common">Lactobacillus reuteri</name>
    <dbReference type="NCBI Taxonomy" id="1598"/>
    <lineage>
        <taxon>Bacteria</taxon>
        <taxon>Bacillati</taxon>
        <taxon>Bacillota</taxon>
        <taxon>Bacilli</taxon>
        <taxon>Lactobacillales</taxon>
        <taxon>Lactobacillaceae</taxon>
        <taxon>Limosilactobacillus</taxon>
    </lineage>
</organism>
<accession>A0A3M6SI23</accession>
<gene>
    <name evidence="5" type="ORF">C5O77_00110</name>
</gene>
<dbReference type="Proteomes" id="UP000276940">
    <property type="component" value="Plasmid pVP-R2lc01"/>
</dbReference>
<dbReference type="GO" id="GO:0006633">
    <property type="term" value="P:fatty acid biosynthetic process"/>
    <property type="evidence" value="ECO:0007669"/>
    <property type="project" value="TreeGrafter"/>
</dbReference>
<dbReference type="GO" id="GO:0004312">
    <property type="term" value="F:fatty acid synthase activity"/>
    <property type="evidence" value="ECO:0007669"/>
    <property type="project" value="TreeGrafter"/>
</dbReference>
<dbReference type="AlphaFoldDB" id="A0A3M6SI23"/>
<keyword evidence="3" id="KW-0808">Transferase</keyword>
<keyword evidence="5" id="KW-0614">Plasmid</keyword>